<evidence type="ECO:0000313" key="2">
    <source>
        <dbReference type="EMBL" id="CAE0768203.1"/>
    </source>
</evidence>
<name>A0A6S9XYB9_CHRCT</name>
<proteinExistence type="predicted"/>
<dbReference type="EMBL" id="HBIZ01032674">
    <property type="protein sequence ID" value="CAE0768203.1"/>
    <property type="molecule type" value="Transcribed_RNA"/>
</dbReference>
<sequence>MRSFVSAGLLACFMPSVCVALWPTLARHSCTHQLSRLAISPVMKGRTVGGGPSIRTGKPKKTLAVAARPKAPGEQVSSKRKRMQQYVSYGRQSKRHGAHLRNGSVAWPVFVRPTSGDEAWMVIGELSVVSGSAERLQQAAVVQKRLIFEHARRLHPLSLGQEQDLECGMPIEIGADPVAVPGVTTTKSAAAQGTPTLHPSECGFLGNAATSEGHYFAKSESVQSSGKKVKLERMGIDSKSKVAEEFSKQLGLRSG</sequence>
<organism evidence="2">
    <name type="scientific">Chrysotila carterae</name>
    <name type="common">Marine alga</name>
    <name type="synonym">Syracosphaera carterae</name>
    <dbReference type="NCBI Taxonomy" id="13221"/>
    <lineage>
        <taxon>Eukaryota</taxon>
        <taxon>Haptista</taxon>
        <taxon>Haptophyta</taxon>
        <taxon>Prymnesiophyceae</taxon>
        <taxon>Isochrysidales</taxon>
        <taxon>Isochrysidaceae</taxon>
        <taxon>Chrysotila</taxon>
    </lineage>
</organism>
<reference evidence="2" key="1">
    <citation type="submission" date="2021-01" db="EMBL/GenBank/DDBJ databases">
        <authorList>
            <person name="Corre E."/>
            <person name="Pelletier E."/>
            <person name="Niang G."/>
            <person name="Scheremetjew M."/>
            <person name="Finn R."/>
            <person name="Kale V."/>
            <person name="Holt S."/>
            <person name="Cochrane G."/>
            <person name="Meng A."/>
            <person name="Brown T."/>
            <person name="Cohen L."/>
        </authorList>
    </citation>
    <scope>NUCLEOTIDE SEQUENCE</scope>
    <source>
        <strain evidence="2">CCMP645</strain>
    </source>
</reference>
<feature type="chain" id="PRO_5036191548" evidence="1">
    <location>
        <begin position="21"/>
        <end position="255"/>
    </location>
</feature>
<gene>
    <name evidence="2" type="ORF">PCAR00345_LOCUS20815</name>
    <name evidence="3" type="ORF">PCAR00345_LOCUS20816</name>
</gene>
<evidence type="ECO:0000256" key="1">
    <source>
        <dbReference type="SAM" id="SignalP"/>
    </source>
</evidence>
<protein>
    <submittedName>
        <fullName evidence="2">Uncharacterized protein</fullName>
    </submittedName>
</protein>
<feature type="signal peptide" evidence="1">
    <location>
        <begin position="1"/>
        <end position="20"/>
    </location>
</feature>
<keyword evidence="1" id="KW-0732">Signal</keyword>
<evidence type="ECO:0000313" key="3">
    <source>
        <dbReference type="EMBL" id="CAE0768204.1"/>
    </source>
</evidence>
<accession>A0A6S9XYB9</accession>
<dbReference type="AlphaFoldDB" id="A0A6S9XYB9"/>
<dbReference type="EMBL" id="HBIZ01032675">
    <property type="protein sequence ID" value="CAE0768204.1"/>
    <property type="molecule type" value="Transcribed_RNA"/>
</dbReference>